<accession>A0A645FNC6</accession>
<organism evidence="1">
    <name type="scientific">bioreactor metagenome</name>
    <dbReference type="NCBI Taxonomy" id="1076179"/>
    <lineage>
        <taxon>unclassified sequences</taxon>
        <taxon>metagenomes</taxon>
        <taxon>ecological metagenomes</taxon>
    </lineage>
</organism>
<dbReference type="EMBL" id="VSSQ01062810">
    <property type="protein sequence ID" value="MPN15928.1"/>
    <property type="molecule type" value="Genomic_DNA"/>
</dbReference>
<dbReference type="AlphaFoldDB" id="A0A645FNC6"/>
<proteinExistence type="predicted"/>
<comment type="caution">
    <text evidence="1">The sequence shown here is derived from an EMBL/GenBank/DDBJ whole genome shotgun (WGS) entry which is preliminary data.</text>
</comment>
<sequence length="110" mass="11824">MHDQRMVGRASLGGKDLRHGRIVVAVRGQTVDRLGGQAQQPALLQGERSGVHRGIQHSIQDHFNSSFMHCAAVCAVLLRLQGISEGRRARAAPYAQGVVPLPRSERGAPG</sequence>
<evidence type="ECO:0000313" key="1">
    <source>
        <dbReference type="EMBL" id="MPN15928.1"/>
    </source>
</evidence>
<name>A0A645FNC6_9ZZZZ</name>
<reference evidence="1" key="1">
    <citation type="submission" date="2019-08" db="EMBL/GenBank/DDBJ databases">
        <authorList>
            <person name="Kucharzyk K."/>
            <person name="Murdoch R.W."/>
            <person name="Higgins S."/>
            <person name="Loffler F."/>
        </authorList>
    </citation>
    <scope>NUCLEOTIDE SEQUENCE</scope>
</reference>
<gene>
    <name evidence="1" type="ORF">SDC9_163264</name>
</gene>
<protein>
    <submittedName>
        <fullName evidence="1">Uncharacterized protein</fullName>
    </submittedName>
</protein>